<protein>
    <recommendedName>
        <fullName evidence="3 10">Thymidylate kinase</fullName>
        <ecNumber evidence="2 10">2.7.4.9</ecNumber>
    </recommendedName>
    <alternativeName>
        <fullName evidence="10">dTMP kinase</fullName>
    </alternativeName>
</protein>
<organism evidence="12 13">
    <name type="scientific">Peptoniphilus stercorisuis</name>
    <dbReference type="NCBI Taxonomy" id="1436965"/>
    <lineage>
        <taxon>Bacteria</taxon>
        <taxon>Bacillati</taxon>
        <taxon>Bacillota</taxon>
        <taxon>Tissierellia</taxon>
        <taxon>Tissierellales</taxon>
        <taxon>Peptoniphilaceae</taxon>
        <taxon>Peptoniphilus</taxon>
    </lineage>
</organism>
<comment type="similarity">
    <text evidence="1 10">Belongs to the thymidylate kinase family.</text>
</comment>
<evidence type="ECO:0000256" key="5">
    <source>
        <dbReference type="ARBA" id="ARBA00022727"/>
    </source>
</evidence>
<dbReference type="InterPro" id="IPR018095">
    <property type="entry name" value="Thymidylate_kin_CS"/>
</dbReference>
<comment type="catalytic activity">
    <reaction evidence="9 10">
        <text>dTMP + ATP = dTDP + ADP</text>
        <dbReference type="Rhea" id="RHEA:13517"/>
        <dbReference type="ChEBI" id="CHEBI:30616"/>
        <dbReference type="ChEBI" id="CHEBI:58369"/>
        <dbReference type="ChEBI" id="CHEBI:63528"/>
        <dbReference type="ChEBI" id="CHEBI:456216"/>
        <dbReference type="EC" id="2.7.4.9"/>
    </reaction>
</comment>
<keyword evidence="8 10" id="KW-0067">ATP-binding</keyword>
<evidence type="ECO:0000313" key="12">
    <source>
        <dbReference type="EMBL" id="MBP2024889.1"/>
    </source>
</evidence>
<dbReference type="GO" id="GO:0004798">
    <property type="term" value="F:dTMP kinase activity"/>
    <property type="evidence" value="ECO:0007669"/>
    <property type="project" value="UniProtKB-EC"/>
</dbReference>
<evidence type="ECO:0000256" key="8">
    <source>
        <dbReference type="ARBA" id="ARBA00022840"/>
    </source>
</evidence>
<keyword evidence="5 10" id="KW-0545">Nucleotide biosynthesis</keyword>
<keyword evidence="13" id="KW-1185">Reference proteome</keyword>
<dbReference type="CDD" id="cd01672">
    <property type="entry name" value="TMPK"/>
    <property type="match status" value="1"/>
</dbReference>
<name>A0ABS4KE17_9FIRM</name>
<dbReference type="HAMAP" id="MF_00165">
    <property type="entry name" value="Thymidylate_kinase"/>
    <property type="match status" value="1"/>
</dbReference>
<evidence type="ECO:0000259" key="11">
    <source>
        <dbReference type="Pfam" id="PF02223"/>
    </source>
</evidence>
<comment type="caution">
    <text evidence="12">The sequence shown here is derived from an EMBL/GenBank/DDBJ whole genome shotgun (WGS) entry which is preliminary data.</text>
</comment>
<dbReference type="SUPFAM" id="SSF52540">
    <property type="entry name" value="P-loop containing nucleoside triphosphate hydrolases"/>
    <property type="match status" value="1"/>
</dbReference>
<dbReference type="PANTHER" id="PTHR10344:SF4">
    <property type="entry name" value="UMP-CMP KINASE 2, MITOCHONDRIAL"/>
    <property type="match status" value="1"/>
</dbReference>
<dbReference type="InterPro" id="IPR039430">
    <property type="entry name" value="Thymidylate_kin-like_dom"/>
</dbReference>
<keyword evidence="6 10" id="KW-0547">Nucleotide-binding</keyword>
<evidence type="ECO:0000256" key="10">
    <source>
        <dbReference type="HAMAP-Rule" id="MF_00165"/>
    </source>
</evidence>
<evidence type="ECO:0000256" key="2">
    <source>
        <dbReference type="ARBA" id="ARBA00012980"/>
    </source>
</evidence>
<dbReference type="Gene3D" id="3.40.50.300">
    <property type="entry name" value="P-loop containing nucleotide triphosphate hydrolases"/>
    <property type="match status" value="1"/>
</dbReference>
<keyword evidence="4 10" id="KW-0808">Transferase</keyword>
<dbReference type="PANTHER" id="PTHR10344">
    <property type="entry name" value="THYMIDYLATE KINASE"/>
    <property type="match status" value="1"/>
</dbReference>
<reference evidence="12 13" key="1">
    <citation type="submission" date="2021-03" db="EMBL/GenBank/DDBJ databases">
        <title>Genomic Encyclopedia of Type Strains, Phase IV (KMG-IV): sequencing the most valuable type-strain genomes for metagenomic binning, comparative biology and taxonomic classification.</title>
        <authorList>
            <person name="Goeker M."/>
        </authorList>
    </citation>
    <scope>NUCLEOTIDE SEQUENCE [LARGE SCALE GENOMIC DNA]</scope>
    <source>
        <strain evidence="12 13">DSM 27563</strain>
    </source>
</reference>
<accession>A0ABS4KE17</accession>
<evidence type="ECO:0000256" key="1">
    <source>
        <dbReference type="ARBA" id="ARBA00009776"/>
    </source>
</evidence>
<dbReference type="InterPro" id="IPR018094">
    <property type="entry name" value="Thymidylate_kinase"/>
</dbReference>
<dbReference type="NCBIfam" id="TIGR00041">
    <property type="entry name" value="DTMP_kinase"/>
    <property type="match status" value="1"/>
</dbReference>
<sequence length="205" mass="22842">MKGIFITFEGPDGCGKSTISNLVYENLKDKYEIVKTREPGGTEISEKIRDLILDVNNSSMTDRTEALLYAASRAQHVEEKIIPAINSGKVVICERFVLSSIAYQGYGRGLGEKDIRMINDFATSGLKPDITFLFDMKGNSSVERKIELGGDRLEISGSEFHKRVNKAYEDLSKKDDYYIIDATKSIDEVLESCLNILKAKLGGIK</sequence>
<proteinExistence type="inferred from homology"/>
<feature type="binding site" evidence="10">
    <location>
        <begin position="10"/>
        <end position="17"/>
    </location>
    <ligand>
        <name>ATP</name>
        <dbReference type="ChEBI" id="CHEBI:30616"/>
    </ligand>
</feature>
<gene>
    <name evidence="10" type="primary">tmk</name>
    <name evidence="12" type="ORF">J2Z71_000412</name>
</gene>
<dbReference type="Proteomes" id="UP001519306">
    <property type="component" value="Unassembled WGS sequence"/>
</dbReference>
<evidence type="ECO:0000256" key="6">
    <source>
        <dbReference type="ARBA" id="ARBA00022741"/>
    </source>
</evidence>
<dbReference type="EC" id="2.7.4.9" evidence="2 10"/>
<comment type="function">
    <text evidence="10">Phosphorylation of dTMP to form dTDP in both de novo and salvage pathways of dTTP synthesis.</text>
</comment>
<evidence type="ECO:0000256" key="9">
    <source>
        <dbReference type="ARBA" id="ARBA00048743"/>
    </source>
</evidence>
<feature type="domain" description="Thymidylate kinase-like" evidence="11">
    <location>
        <begin position="8"/>
        <end position="191"/>
    </location>
</feature>
<dbReference type="EMBL" id="JAGGLJ010000003">
    <property type="protein sequence ID" value="MBP2024889.1"/>
    <property type="molecule type" value="Genomic_DNA"/>
</dbReference>
<dbReference type="InterPro" id="IPR027417">
    <property type="entry name" value="P-loop_NTPase"/>
</dbReference>
<evidence type="ECO:0000256" key="4">
    <source>
        <dbReference type="ARBA" id="ARBA00022679"/>
    </source>
</evidence>
<evidence type="ECO:0000256" key="3">
    <source>
        <dbReference type="ARBA" id="ARBA00017144"/>
    </source>
</evidence>
<dbReference type="RefSeq" id="WP_210060195.1">
    <property type="nucleotide sequence ID" value="NZ_JAGGLJ010000003.1"/>
</dbReference>
<dbReference type="PROSITE" id="PS01331">
    <property type="entry name" value="THYMIDYLATE_KINASE"/>
    <property type="match status" value="1"/>
</dbReference>
<evidence type="ECO:0000313" key="13">
    <source>
        <dbReference type="Proteomes" id="UP001519306"/>
    </source>
</evidence>
<dbReference type="Pfam" id="PF02223">
    <property type="entry name" value="Thymidylate_kin"/>
    <property type="match status" value="1"/>
</dbReference>
<evidence type="ECO:0000256" key="7">
    <source>
        <dbReference type="ARBA" id="ARBA00022777"/>
    </source>
</evidence>
<keyword evidence="7 10" id="KW-0418">Kinase</keyword>